<name>A0AA38G126_TAXCH</name>
<dbReference type="EMBL" id="JAHRHJ020000005">
    <property type="protein sequence ID" value="KAH9313845.1"/>
    <property type="molecule type" value="Genomic_DNA"/>
</dbReference>
<feature type="non-terminal residue" evidence="1">
    <location>
        <position position="1"/>
    </location>
</feature>
<sequence length="88" mass="9701">PNTQGLPKTTPRPTQMPVVAAHVQGMNVQAKGQQRDASSPFNIIDQMKKTKCKHINVGITIHPRPKRFATSCHEGLVNFKSTSPNARE</sequence>
<reference evidence="1 2" key="1">
    <citation type="journal article" date="2021" name="Nat. Plants">
        <title>The Taxus genome provides insights into paclitaxel biosynthesis.</title>
        <authorList>
            <person name="Xiong X."/>
            <person name="Gou J."/>
            <person name="Liao Q."/>
            <person name="Li Y."/>
            <person name="Zhou Q."/>
            <person name="Bi G."/>
            <person name="Li C."/>
            <person name="Du R."/>
            <person name="Wang X."/>
            <person name="Sun T."/>
            <person name="Guo L."/>
            <person name="Liang H."/>
            <person name="Lu P."/>
            <person name="Wu Y."/>
            <person name="Zhang Z."/>
            <person name="Ro D.K."/>
            <person name="Shang Y."/>
            <person name="Huang S."/>
            <person name="Yan J."/>
        </authorList>
    </citation>
    <scope>NUCLEOTIDE SEQUENCE [LARGE SCALE GENOMIC DNA]</scope>
    <source>
        <strain evidence="1">Ta-2019</strain>
    </source>
</reference>
<proteinExistence type="predicted"/>
<evidence type="ECO:0000313" key="1">
    <source>
        <dbReference type="EMBL" id="KAH9313845.1"/>
    </source>
</evidence>
<protein>
    <submittedName>
        <fullName evidence="1">Uncharacterized protein</fullName>
    </submittedName>
</protein>
<dbReference type="AlphaFoldDB" id="A0AA38G126"/>
<accession>A0AA38G126</accession>
<evidence type="ECO:0000313" key="2">
    <source>
        <dbReference type="Proteomes" id="UP000824469"/>
    </source>
</evidence>
<keyword evidence="2" id="KW-1185">Reference proteome</keyword>
<gene>
    <name evidence="1" type="ORF">KI387_022472</name>
</gene>
<organism evidence="1 2">
    <name type="scientific">Taxus chinensis</name>
    <name type="common">Chinese yew</name>
    <name type="synonym">Taxus wallichiana var. chinensis</name>
    <dbReference type="NCBI Taxonomy" id="29808"/>
    <lineage>
        <taxon>Eukaryota</taxon>
        <taxon>Viridiplantae</taxon>
        <taxon>Streptophyta</taxon>
        <taxon>Embryophyta</taxon>
        <taxon>Tracheophyta</taxon>
        <taxon>Spermatophyta</taxon>
        <taxon>Pinopsida</taxon>
        <taxon>Pinidae</taxon>
        <taxon>Conifers II</taxon>
        <taxon>Cupressales</taxon>
        <taxon>Taxaceae</taxon>
        <taxon>Taxus</taxon>
    </lineage>
</organism>
<feature type="non-terminal residue" evidence="1">
    <location>
        <position position="88"/>
    </location>
</feature>
<dbReference type="Proteomes" id="UP000824469">
    <property type="component" value="Unassembled WGS sequence"/>
</dbReference>
<comment type="caution">
    <text evidence="1">The sequence shown here is derived from an EMBL/GenBank/DDBJ whole genome shotgun (WGS) entry which is preliminary data.</text>
</comment>